<accession>A0A562VNX5</accession>
<dbReference type="Proteomes" id="UP000319449">
    <property type="component" value="Unassembled WGS sequence"/>
</dbReference>
<comment type="similarity">
    <text evidence="1">Belongs to the FlgM family.</text>
</comment>
<feature type="domain" description="Anti-sigma-28 factor FlgM C-terminal" evidence="10">
    <location>
        <begin position="44"/>
        <end position="98"/>
    </location>
</feature>
<gene>
    <name evidence="11" type="ORF">JN12_01853</name>
</gene>
<dbReference type="AlphaFoldDB" id="A0A562VNX5"/>
<keyword evidence="6" id="KW-0804">Transcription</keyword>
<evidence type="ECO:0000256" key="2">
    <source>
        <dbReference type="ARBA" id="ARBA00017823"/>
    </source>
</evidence>
<keyword evidence="3" id="KW-0678">Repressor</keyword>
<evidence type="ECO:0000259" key="10">
    <source>
        <dbReference type="Pfam" id="PF04316"/>
    </source>
</evidence>
<dbReference type="GO" id="GO:0044781">
    <property type="term" value="P:bacterial-type flagellum organization"/>
    <property type="evidence" value="ECO:0007669"/>
    <property type="project" value="UniProtKB-KW"/>
</dbReference>
<dbReference type="InterPro" id="IPR007412">
    <property type="entry name" value="FlgM"/>
</dbReference>
<evidence type="ECO:0000256" key="7">
    <source>
        <dbReference type="ARBA" id="ARBA00024739"/>
    </source>
</evidence>
<name>A0A562VNX5_9BACT</name>
<keyword evidence="12" id="KW-1185">Reference proteome</keyword>
<evidence type="ECO:0000256" key="3">
    <source>
        <dbReference type="ARBA" id="ARBA00022491"/>
    </source>
</evidence>
<evidence type="ECO:0000313" key="11">
    <source>
        <dbReference type="EMBL" id="TWJ19437.1"/>
    </source>
</evidence>
<evidence type="ECO:0000256" key="1">
    <source>
        <dbReference type="ARBA" id="ARBA00005322"/>
    </source>
</evidence>
<evidence type="ECO:0000256" key="9">
    <source>
        <dbReference type="SAM" id="MobiDB-lite"/>
    </source>
</evidence>
<dbReference type="OrthoDB" id="5397425at2"/>
<evidence type="ECO:0000256" key="5">
    <source>
        <dbReference type="ARBA" id="ARBA00023015"/>
    </source>
</evidence>
<protein>
    <recommendedName>
        <fullName evidence="2">Negative regulator of flagellin synthesis</fullName>
    </recommendedName>
    <alternativeName>
        <fullName evidence="8">Anti-sigma-28 factor</fullName>
    </alternativeName>
</protein>
<dbReference type="SUPFAM" id="SSF101498">
    <property type="entry name" value="Anti-sigma factor FlgM"/>
    <property type="match status" value="1"/>
</dbReference>
<feature type="region of interest" description="Disordered" evidence="9">
    <location>
        <begin position="1"/>
        <end position="46"/>
    </location>
</feature>
<dbReference type="InterPro" id="IPR031316">
    <property type="entry name" value="FlgM_C"/>
</dbReference>
<keyword evidence="4" id="KW-1005">Bacterial flagellum biogenesis</keyword>
<sequence length="107" mass="11670">MKIDGNLPQTGLQAPRTERVEQPPQVEPDDKKAASSTKAQVEKDRLDISKTAEQISQAVSQGKEQEASFRADRVEAVKAQVESGKYQVNGKDVAQKMLSFLQNGLSG</sequence>
<organism evidence="11 12">
    <name type="scientific">Geobacter argillaceus</name>
    <dbReference type="NCBI Taxonomy" id="345631"/>
    <lineage>
        <taxon>Bacteria</taxon>
        <taxon>Pseudomonadati</taxon>
        <taxon>Thermodesulfobacteriota</taxon>
        <taxon>Desulfuromonadia</taxon>
        <taxon>Geobacterales</taxon>
        <taxon>Geobacteraceae</taxon>
        <taxon>Geobacter</taxon>
    </lineage>
</organism>
<dbReference type="Pfam" id="PF04316">
    <property type="entry name" value="FlgM"/>
    <property type="match status" value="1"/>
</dbReference>
<evidence type="ECO:0000256" key="6">
    <source>
        <dbReference type="ARBA" id="ARBA00023163"/>
    </source>
</evidence>
<reference evidence="11 12" key="1">
    <citation type="submission" date="2019-07" db="EMBL/GenBank/DDBJ databases">
        <title>Genomic Encyclopedia of Archaeal and Bacterial Type Strains, Phase II (KMG-II): from individual species to whole genera.</title>
        <authorList>
            <person name="Goeker M."/>
        </authorList>
    </citation>
    <scope>NUCLEOTIDE SEQUENCE [LARGE SCALE GENOMIC DNA]</scope>
    <source>
        <strain evidence="11 12">ATCC BAA-1139</strain>
    </source>
</reference>
<dbReference type="RefSeq" id="WP_145021600.1">
    <property type="nucleotide sequence ID" value="NZ_VLLN01000009.1"/>
</dbReference>
<proteinExistence type="inferred from homology"/>
<comment type="caution">
    <text evidence="11">The sequence shown here is derived from an EMBL/GenBank/DDBJ whole genome shotgun (WGS) entry which is preliminary data.</text>
</comment>
<dbReference type="NCBIfam" id="TIGR03824">
    <property type="entry name" value="FlgM_jcvi"/>
    <property type="match status" value="1"/>
</dbReference>
<evidence type="ECO:0000256" key="8">
    <source>
        <dbReference type="ARBA" id="ARBA00030117"/>
    </source>
</evidence>
<evidence type="ECO:0000256" key="4">
    <source>
        <dbReference type="ARBA" id="ARBA00022795"/>
    </source>
</evidence>
<keyword evidence="5" id="KW-0805">Transcription regulation</keyword>
<evidence type="ECO:0000313" key="12">
    <source>
        <dbReference type="Proteomes" id="UP000319449"/>
    </source>
</evidence>
<dbReference type="InterPro" id="IPR035890">
    <property type="entry name" value="Anti-sigma-28_factor_FlgM_sf"/>
</dbReference>
<comment type="function">
    <text evidence="7">Responsible for the coupling of flagellin expression to flagellar assembly by preventing expression of the flagellin genes when a component of the middle class of proteins is defective. It negatively regulates flagellar genes by inhibiting the activity of FliA by directly binding to FliA.</text>
</comment>
<dbReference type="GO" id="GO:0045892">
    <property type="term" value="P:negative regulation of DNA-templated transcription"/>
    <property type="evidence" value="ECO:0007669"/>
    <property type="project" value="InterPro"/>
</dbReference>
<dbReference type="EMBL" id="VLLN01000009">
    <property type="protein sequence ID" value="TWJ19437.1"/>
    <property type="molecule type" value="Genomic_DNA"/>
</dbReference>